<dbReference type="Proteomes" id="UP000076234">
    <property type="component" value="Chromosome"/>
</dbReference>
<gene>
    <name evidence="2" type="ORF">AOA14_03455</name>
</gene>
<reference evidence="2 3" key="2">
    <citation type="journal article" date="2016" name="Genome Announc.">
        <title>Complete Genome Sequence of Sphingopyxis terrae Strain 203-1 (NBRC 111660), a Polyethylene Glycol Degrader.</title>
        <authorList>
            <person name="Ohtsubo Y."/>
            <person name="Nonoyama S."/>
            <person name="Nagata Y."/>
            <person name="Numata M."/>
            <person name="Tsuchikane K."/>
            <person name="Hosoyama A."/>
            <person name="Yamazoe A."/>
            <person name="Tsuda M."/>
            <person name="Fujita N."/>
            <person name="Kawai F."/>
        </authorList>
    </citation>
    <scope>NUCLEOTIDE SEQUENCE [LARGE SCALE GENOMIC DNA]</scope>
    <source>
        <strain evidence="2 3">203-1</strain>
    </source>
</reference>
<evidence type="ECO:0000313" key="2">
    <source>
        <dbReference type="EMBL" id="AMU93662.1"/>
    </source>
</evidence>
<dbReference type="KEGG" id="ster:AOA14_03455"/>
<accession>A0A142VVA6</accession>
<dbReference type="RefSeq" id="WP_082819802.1">
    <property type="nucleotide sequence ID" value="NZ_CP013342.1"/>
</dbReference>
<keyword evidence="1" id="KW-0732">Signal</keyword>
<dbReference type="EMBL" id="CP013342">
    <property type="protein sequence ID" value="AMU93662.1"/>
    <property type="molecule type" value="Genomic_DNA"/>
</dbReference>
<name>A0A142VVA6_9SPHN</name>
<reference evidence="3" key="1">
    <citation type="submission" date="2015-11" db="EMBL/GenBank/DDBJ databases">
        <title>Complete genome sequence of a polyethylene glycol-degrading strain Sphingopyxis terrae strain 203-1 (NBRC 15098).</title>
        <authorList>
            <person name="Yoshiyuki O."/>
            <person name="Shouta N."/>
            <person name="Nagata Y."/>
            <person name="Numata M."/>
            <person name="Tsuchikane K."/>
            <person name="Hosoyama A."/>
            <person name="Yamazoe A."/>
            <person name="Tsuda M."/>
            <person name="Fujita N."/>
            <person name="Kawai F."/>
        </authorList>
    </citation>
    <scope>NUCLEOTIDE SEQUENCE [LARGE SCALE GENOMIC DNA]</scope>
    <source>
        <strain evidence="3">203-1</strain>
    </source>
</reference>
<sequence length="112" mass="12656">MKKRTTLAALMALPAGAAMATVPYGSIPPGFDRPPVRSVPIAGVYNKYWYNYRTDILEAEKELKSDLGRATDREDRWDAWDEWATEVVDADKDYTKVMRKKGYPVGRVSIEG</sequence>
<dbReference type="AlphaFoldDB" id="A0A142VVA6"/>
<feature type="chain" id="PRO_5007502279" evidence="1">
    <location>
        <begin position="21"/>
        <end position="112"/>
    </location>
</feature>
<protein>
    <submittedName>
        <fullName evidence="2">Uncharacterized protein</fullName>
    </submittedName>
</protein>
<feature type="signal peptide" evidence="1">
    <location>
        <begin position="1"/>
        <end position="20"/>
    </location>
</feature>
<proteinExistence type="predicted"/>
<evidence type="ECO:0000313" key="3">
    <source>
        <dbReference type="Proteomes" id="UP000076234"/>
    </source>
</evidence>
<evidence type="ECO:0000256" key="1">
    <source>
        <dbReference type="SAM" id="SignalP"/>
    </source>
</evidence>
<organism evidence="2 3">
    <name type="scientific">Sphingopyxis terrae subsp. terrae NBRC 15098</name>
    <dbReference type="NCBI Taxonomy" id="1219058"/>
    <lineage>
        <taxon>Bacteria</taxon>
        <taxon>Pseudomonadati</taxon>
        <taxon>Pseudomonadota</taxon>
        <taxon>Alphaproteobacteria</taxon>
        <taxon>Sphingomonadales</taxon>
        <taxon>Sphingomonadaceae</taxon>
        <taxon>Sphingopyxis</taxon>
    </lineage>
</organism>